<evidence type="ECO:0000256" key="4">
    <source>
        <dbReference type="ARBA" id="ARBA00071824"/>
    </source>
</evidence>
<dbReference type="InterPro" id="IPR027417">
    <property type="entry name" value="P-loop_NTPase"/>
</dbReference>
<feature type="domain" description="AAA" evidence="5">
    <location>
        <begin position="19"/>
        <end position="194"/>
    </location>
</feature>
<dbReference type="Proteomes" id="UP000004754">
    <property type="component" value="Unassembled WGS sequence"/>
</dbReference>
<dbReference type="PANTHER" id="PTHR13696:SF52">
    <property type="entry name" value="PARA FAMILY PROTEIN CT_582"/>
    <property type="match status" value="1"/>
</dbReference>
<dbReference type="InterPro" id="IPR050678">
    <property type="entry name" value="DNA_Partitioning_ATPase"/>
</dbReference>
<dbReference type="eggNOG" id="COG1192">
    <property type="taxonomic scope" value="Bacteria"/>
</dbReference>
<evidence type="ECO:0000256" key="3">
    <source>
        <dbReference type="ARBA" id="ARBA00062323"/>
    </source>
</evidence>
<reference evidence="6 7" key="1">
    <citation type="submission" date="2010-12" db="EMBL/GenBank/DDBJ databases">
        <authorList>
            <person name="Muzny D."/>
            <person name="Qin X."/>
            <person name="Deng J."/>
            <person name="Jiang H."/>
            <person name="Liu Y."/>
            <person name="Qu J."/>
            <person name="Song X.-Z."/>
            <person name="Zhang L."/>
            <person name="Thornton R."/>
            <person name="Coyle M."/>
            <person name="Francisco L."/>
            <person name="Jackson L."/>
            <person name="Javaid M."/>
            <person name="Korchina V."/>
            <person name="Kovar C."/>
            <person name="Mata R."/>
            <person name="Mathew T."/>
            <person name="Ngo R."/>
            <person name="Nguyen L."/>
            <person name="Nguyen N."/>
            <person name="Okwuonu G."/>
            <person name="Ongeri F."/>
            <person name="Pham C."/>
            <person name="Simmons D."/>
            <person name="Wilczek-Boney K."/>
            <person name="Hale W."/>
            <person name="Jakkamsetti A."/>
            <person name="Pham P."/>
            <person name="Ruth R."/>
            <person name="San Lucas F."/>
            <person name="Warren J."/>
            <person name="Zhang J."/>
            <person name="Zhao Z."/>
            <person name="Zhou C."/>
            <person name="Zhu D."/>
            <person name="Lee S."/>
            <person name="Bess C."/>
            <person name="Blankenburg K."/>
            <person name="Forbes L."/>
            <person name="Fu Q."/>
            <person name="Gubbala S."/>
            <person name="Hirani K."/>
            <person name="Jayaseelan J.C."/>
            <person name="Lara F."/>
            <person name="Munidasa M."/>
            <person name="Palculict T."/>
            <person name="Patil S."/>
            <person name="Pu L.-L."/>
            <person name="Saada N."/>
            <person name="Tang L."/>
            <person name="Weissenberger G."/>
            <person name="Zhu Y."/>
            <person name="Hemphill L."/>
            <person name="Shang Y."/>
            <person name="Youmans B."/>
            <person name="Ayvaz T."/>
            <person name="Ross M."/>
            <person name="Santibanez J."/>
            <person name="Aqrawi P."/>
            <person name="Gross S."/>
            <person name="Joshi V."/>
            <person name="Fowler G."/>
            <person name="Nazareth L."/>
            <person name="Reid J."/>
            <person name="Worley K."/>
            <person name="Petrosino J."/>
            <person name="Highlander S."/>
            <person name="Gibbs R."/>
        </authorList>
    </citation>
    <scope>NUCLEOTIDE SEQUENCE [LARGE SCALE GENOMIC DNA]</scope>
    <source>
        <strain evidence="6 7">ATCC 23263</strain>
    </source>
</reference>
<dbReference type="Gene3D" id="3.40.50.300">
    <property type="entry name" value="P-loop containing nucleotide triphosphate hydrolases"/>
    <property type="match status" value="1"/>
</dbReference>
<dbReference type="InterPro" id="IPR025669">
    <property type="entry name" value="AAA_dom"/>
</dbReference>
<accession>E6MIL6</accession>
<name>E6MIL6_9FIRM</name>
<protein>
    <recommendedName>
        <fullName evidence="4">Sporulation initiation inhibitor protein Soj</fullName>
    </recommendedName>
</protein>
<evidence type="ECO:0000313" key="6">
    <source>
        <dbReference type="EMBL" id="EFV01112.1"/>
    </source>
</evidence>
<evidence type="ECO:0000259" key="5">
    <source>
        <dbReference type="Pfam" id="PF13614"/>
    </source>
</evidence>
<dbReference type="CDD" id="cd02042">
    <property type="entry name" value="ParAB_family"/>
    <property type="match status" value="1"/>
</dbReference>
<dbReference type="FunFam" id="3.40.50.300:FF:000285">
    <property type="entry name" value="Sporulation initiation inhibitor Soj"/>
    <property type="match status" value="1"/>
</dbReference>
<dbReference type="EMBL" id="AEQN01000023">
    <property type="protein sequence ID" value="EFV01112.1"/>
    <property type="molecule type" value="Genomic_DNA"/>
</dbReference>
<dbReference type="PANTHER" id="PTHR13696">
    <property type="entry name" value="P-LOOP CONTAINING NUCLEOSIDE TRIPHOSPHATE HYDROLASE"/>
    <property type="match status" value="1"/>
</dbReference>
<dbReference type="SUPFAM" id="SSF52540">
    <property type="entry name" value="P-loop containing nucleoside triphosphate hydrolases"/>
    <property type="match status" value="1"/>
</dbReference>
<comment type="similarity">
    <text evidence="1">Belongs to the ParA family.</text>
</comment>
<comment type="subunit">
    <text evidence="3">Dimerizes in the presence of ATP but not ADP; ATP-binding is required for double-stranded (ds)DNA-binding. Interacts with DnaA.</text>
</comment>
<dbReference type="Pfam" id="PF13614">
    <property type="entry name" value="AAA_31"/>
    <property type="match status" value="1"/>
</dbReference>
<organism evidence="6 7">
    <name type="scientific">Pseudoramibacter alactolyticus ATCC 23263</name>
    <dbReference type="NCBI Taxonomy" id="887929"/>
    <lineage>
        <taxon>Bacteria</taxon>
        <taxon>Bacillati</taxon>
        <taxon>Bacillota</taxon>
        <taxon>Clostridia</taxon>
        <taxon>Eubacteriales</taxon>
        <taxon>Eubacteriaceae</taxon>
        <taxon>Pseudoramibacter</taxon>
    </lineage>
</organism>
<comment type="catalytic activity">
    <reaction evidence="2">
        <text>ATP + H2O = ADP + phosphate + H(+)</text>
        <dbReference type="Rhea" id="RHEA:13065"/>
        <dbReference type="ChEBI" id="CHEBI:15377"/>
        <dbReference type="ChEBI" id="CHEBI:15378"/>
        <dbReference type="ChEBI" id="CHEBI:30616"/>
        <dbReference type="ChEBI" id="CHEBI:43474"/>
        <dbReference type="ChEBI" id="CHEBI:456216"/>
    </reaction>
</comment>
<dbReference type="STRING" id="887929.HMP0721_1851"/>
<sequence>MPNRSGMRNKERNPMSRSKVVAIFNQKGGVGKTTTCMNLTTALSMDGYRVLTVDIDPQGNTTSGFGLDKNQLEKSIYDALIGDLDLREIILTTGYDRLNILPSNIELAGSEIELTKMAQRETKLRKVITPIKDYYDFVFIDCPPSLGLLTINALAASDSVLIPIQCEYYALEGVGQLISTISLVKKGLNPALDIEGVLLTMYDRRTNLSMQVSDEVTDYFRNKVYHTKIPRNIRLAEAPSYGETIFEYAPRSRGSAAYQEFAKEFIGRQQHGNA</sequence>
<evidence type="ECO:0000256" key="1">
    <source>
        <dbReference type="ARBA" id="ARBA00006976"/>
    </source>
</evidence>
<comment type="caution">
    <text evidence="6">The sequence shown here is derived from an EMBL/GenBank/DDBJ whole genome shotgun (WGS) entry which is preliminary data.</text>
</comment>
<gene>
    <name evidence="6" type="ORF">HMP0721_1851</name>
</gene>
<proteinExistence type="inferred from homology"/>
<dbReference type="HOGENOM" id="CLU_037612_1_4_9"/>
<keyword evidence="7" id="KW-1185">Reference proteome</keyword>
<dbReference type="AlphaFoldDB" id="E6MIL6"/>
<evidence type="ECO:0000256" key="2">
    <source>
        <dbReference type="ARBA" id="ARBA00049360"/>
    </source>
</evidence>
<evidence type="ECO:0000313" key="7">
    <source>
        <dbReference type="Proteomes" id="UP000004754"/>
    </source>
</evidence>